<organism evidence="2 3">
    <name type="scientific">Heterodermia speciosa</name>
    <dbReference type="NCBI Taxonomy" id="116794"/>
    <lineage>
        <taxon>Eukaryota</taxon>
        <taxon>Fungi</taxon>
        <taxon>Dikarya</taxon>
        <taxon>Ascomycota</taxon>
        <taxon>Pezizomycotina</taxon>
        <taxon>Lecanoromycetes</taxon>
        <taxon>OSLEUM clade</taxon>
        <taxon>Lecanoromycetidae</taxon>
        <taxon>Caliciales</taxon>
        <taxon>Physciaceae</taxon>
        <taxon>Heterodermia</taxon>
    </lineage>
</organism>
<keyword evidence="1" id="KW-0812">Transmembrane</keyword>
<feature type="transmembrane region" description="Helical" evidence="1">
    <location>
        <begin position="267"/>
        <end position="288"/>
    </location>
</feature>
<proteinExistence type="predicted"/>
<gene>
    <name evidence="2" type="ORF">HETSPECPRED_000855</name>
</gene>
<evidence type="ECO:0000313" key="2">
    <source>
        <dbReference type="EMBL" id="CAF9912170.1"/>
    </source>
</evidence>
<keyword evidence="1" id="KW-1133">Transmembrane helix</keyword>
<sequence>MVYLNPNGHDWANNYNWDGLGISYVAFAAVYSLIFYAMCAVVWANRKHPVIKMRNVNLVLTSLLLLHVYVCMIFLAYVLNGHYPCDAEFWFMSIYLPFGIGLFQAQSQQLLLVSRSQSKLVYMEDSFRPLAPTYPLPKRWAFKLRQWWATTTEQSRYETYVGIGIIFQFIVSTVIFLISRKFVGLAAVSQHVSKGMCRRGWEWAPSIVWQFVWNWICGPILIWKIRMIRDIYHWRLQTILCIVAGLPGSPMWLAAAYSDSFAPVNKYWIPAAWFLPGLITMELATLGFPIYQVCHHKRAAEETTKAIAQWEQNKDDGFPFALSITSGTSNTRSAVVSDLDECLHGDFSHFYVYCCSSAFTGESTKFLIKVLSFQTRWDMIFLQAGDELDRARMAMFRAAVEIYLSMVYYPTAIAQINVDYKIYLQLDRLFKAAGILLASDRPPTSHYNGSIVAPWDEPMIDQSNDRNDRLIQMANLACCGSSDSNDTQCIVDLHEVVEDDKLIGFNIPAGFGRDCFDGAYKSIKELVFKNSWSQWVKTEEYKDLKSR</sequence>
<evidence type="ECO:0000313" key="3">
    <source>
        <dbReference type="Proteomes" id="UP000664521"/>
    </source>
</evidence>
<name>A0A8H3IDQ1_9LECA</name>
<dbReference type="Proteomes" id="UP000664521">
    <property type="component" value="Unassembled WGS sequence"/>
</dbReference>
<evidence type="ECO:0000256" key="1">
    <source>
        <dbReference type="SAM" id="Phobius"/>
    </source>
</evidence>
<accession>A0A8H3IDQ1</accession>
<keyword evidence="3" id="KW-1185">Reference proteome</keyword>
<feature type="transmembrane region" description="Helical" evidence="1">
    <location>
        <begin position="234"/>
        <end position="255"/>
    </location>
</feature>
<feature type="transmembrane region" description="Helical" evidence="1">
    <location>
        <begin position="89"/>
        <end position="113"/>
    </location>
</feature>
<feature type="transmembrane region" description="Helical" evidence="1">
    <location>
        <begin position="160"/>
        <end position="183"/>
    </location>
</feature>
<keyword evidence="1" id="KW-0472">Membrane</keyword>
<dbReference type="AlphaFoldDB" id="A0A8H3IDQ1"/>
<dbReference type="OrthoDB" id="5313079at2759"/>
<reference evidence="2" key="1">
    <citation type="submission" date="2021-03" db="EMBL/GenBank/DDBJ databases">
        <authorList>
            <person name="Tagirdzhanova G."/>
        </authorList>
    </citation>
    <scope>NUCLEOTIDE SEQUENCE</scope>
</reference>
<feature type="transmembrane region" description="Helical" evidence="1">
    <location>
        <begin position="56"/>
        <end position="77"/>
    </location>
</feature>
<protein>
    <submittedName>
        <fullName evidence="2">Uncharacterized protein</fullName>
    </submittedName>
</protein>
<feature type="transmembrane region" description="Helical" evidence="1">
    <location>
        <begin position="203"/>
        <end position="222"/>
    </location>
</feature>
<feature type="transmembrane region" description="Helical" evidence="1">
    <location>
        <begin position="20"/>
        <end position="44"/>
    </location>
</feature>
<comment type="caution">
    <text evidence="2">The sequence shown here is derived from an EMBL/GenBank/DDBJ whole genome shotgun (WGS) entry which is preliminary data.</text>
</comment>
<dbReference type="EMBL" id="CAJPDS010000011">
    <property type="protein sequence ID" value="CAF9912170.1"/>
    <property type="molecule type" value="Genomic_DNA"/>
</dbReference>